<proteinExistence type="predicted"/>
<reference evidence="2" key="2">
    <citation type="submission" date="2021-07" db="EMBL/GenBank/DDBJ databases">
        <title>Giant CbK-like Caulobacter bacteriophages have genetically divergent genomes.</title>
        <authorList>
            <person name="Wilson K."/>
            <person name="Ely B."/>
        </authorList>
    </citation>
    <scope>NUCLEOTIDE SEQUENCE</scope>
</reference>
<reference evidence="2" key="1">
    <citation type="submission" date="2018-07" db="EMBL/GenBank/DDBJ databases">
        <authorList>
            <person name="Wilson K.M."/>
            <person name="Ely B."/>
        </authorList>
    </citation>
    <scope>NUCLEOTIDE SEQUENCE</scope>
</reference>
<feature type="compositionally biased region" description="Gly residues" evidence="1">
    <location>
        <begin position="221"/>
        <end position="233"/>
    </location>
</feature>
<dbReference type="Proteomes" id="UP000259683">
    <property type="component" value="Segment"/>
</dbReference>
<keyword evidence="3" id="KW-1185">Reference proteome</keyword>
<evidence type="ECO:0000256" key="1">
    <source>
        <dbReference type="SAM" id="MobiDB-lite"/>
    </source>
</evidence>
<dbReference type="EMBL" id="MH588547">
    <property type="protein sequence ID" value="AXQ69700.1"/>
    <property type="molecule type" value="Genomic_DNA"/>
</dbReference>
<gene>
    <name evidence="2" type="ORF">CcrSC_gp118</name>
</gene>
<evidence type="ECO:0000313" key="2">
    <source>
        <dbReference type="EMBL" id="AXQ69700.1"/>
    </source>
</evidence>
<evidence type="ECO:0000313" key="3">
    <source>
        <dbReference type="Proteomes" id="UP000259683"/>
    </source>
</evidence>
<sequence>MPIITFEDLNAVPEALRTYAKTEEATGKVTVNVVPEVKLSEFRDKNIELTKSNEDLNAKVTLLSGIVGEDPEAFKADIADMRAVRQRVSDGELREGRQIEEAIAKRTEEMRKGYTDQLTAESREKALWKQKWEQENLKYKEQIVVGAIKDACMDPALGVIPSAIGDITQRAKSVFRVSDDGRLTAYNGEAVIYGGDGTSSITPKDWVGKLKDEADYFFKGSHGGGAGGEGGRGSSTDKKVAGKYSPEQWAKMDARARLAAANGQDPNAALGF</sequence>
<name>A0A385EDG0_9CAUD</name>
<organism evidence="2 3">
    <name type="scientific">Caulobacter phage CcrSC</name>
    <dbReference type="NCBI Taxonomy" id="2283272"/>
    <lineage>
        <taxon>Viruses</taxon>
        <taxon>Duplodnaviria</taxon>
        <taxon>Heunggongvirae</taxon>
        <taxon>Uroviricota</taxon>
        <taxon>Caudoviricetes</taxon>
        <taxon>Jeanschmidtviridae</taxon>
        <taxon>Bertelyvirus</taxon>
        <taxon>Bertelyvirus SC</taxon>
    </lineage>
</organism>
<protein>
    <recommendedName>
        <fullName evidence="4">Phage protein</fullName>
    </recommendedName>
</protein>
<evidence type="ECO:0008006" key="4">
    <source>
        <dbReference type="Google" id="ProtNLM"/>
    </source>
</evidence>
<feature type="region of interest" description="Disordered" evidence="1">
    <location>
        <begin position="221"/>
        <end position="243"/>
    </location>
</feature>
<accession>A0A385EDG0</accession>